<dbReference type="InterPro" id="IPR035892">
    <property type="entry name" value="C2_domain_sf"/>
</dbReference>
<dbReference type="PROSITE" id="PS51511">
    <property type="entry name" value="FIP_RBD"/>
    <property type="match status" value="1"/>
</dbReference>
<dbReference type="PANTHER" id="PTHR15746:SF14">
    <property type="entry name" value="RAB11 FAMILY-INTERACTING PROTEIN 5"/>
    <property type="match status" value="1"/>
</dbReference>
<reference evidence="9" key="2">
    <citation type="submission" date="2025-08" db="UniProtKB">
        <authorList>
            <consortium name="Ensembl"/>
        </authorList>
    </citation>
    <scope>IDENTIFICATION</scope>
</reference>
<sequence length="1263" mass="139117">MSLLTAQEDTQKWEPTHVQVTVLRGRGLRGKGKHGTSDVYAVIQLGKEKYSTCVLDKTTEPEWREECSFELQSGVLQQSSGPLPGNQLLLTVMHRALIGMDVFLGQTTIQLDQVFHESRGVKNRWYRLNSKTGKKEKERGDIQVTVEFTRNNLTASMYDLVMKDKGFSTFTKLKERMRGKRRSSDEDSSSVTLQSGYGSLCRMRHRLPSDGGGEEDYEDDEGGEVRRSKMRNFFLRGKLRKSSDTRSSTSLGSESSESSSRGGSLSPTAGISVVVSDLSNSPSNSSNLTTDNSPEHTANTSPKSSSLQCDFGEEAGDITIAVPRPTVCVNGSHVHEVQVLDWGSGKSENSSCPGLLQKSSPLSMSLQNLSPRTSSDPHTGPAGDGRRWSFDKPCVEEKAAIAAALEQSGPMVRKDDDEEEEMLATSSKSESGSQSRKQKKKLFSSGSGKSTGKVEDQPDSTPTGSEEKHKGWFGLEDSRNKVSPPVSPQRHSSSSPQSESLPTSPVSLSSLVSPELHTNPFCQSEATPPPFSPSNPFFSLFHPNPFHQEVLTPQSLNPTEPHSPFLSSVSSSVAQLFPESPSNLMDQTVTPAPPPGVSQEEELLNWSLFNPFMPPRNLEAEPEWDEDFKAFATGRLQVSEDQKNEFKREQRTSCERSVEKCTNEDQPMPAIVQNTNKGHDTITLTNIDHIDAFAGLSETVPELISSESHNLDKISQAPADVCGYSNTSIDESNDSGTSQLKGTSPDPGSSDLGSSATEDFLTFTQPQSPEPSVEEVVKFRTEEIISELQPELNMWSQSTDDQREENCTVFDKSPVNADIEMFLSPGGGNIFTSSPDTRQTPQDFASSILKVKSPDLSRKSSAVLFGGFGDTCPELENDSLLLQPQASNQSSSSFLQSLYVSVDSQKYQTCESSEFFMVSDSNTELHSVNSTLCGDPSDLQMPASDLRDSTMASKLSDSEKSVSAEAEDQMNFFKADFPSFQPFDSQVFTKSFTDSEKTYSPARTREDGVESQFVVLDKELSQSPQVFDELLLVPASVMDPSLIQEFSSAEPFYFESFSEEDPNNCQDISSAHSESPVSCLASFSPSLTSCSSLPTLFSYFHPVDPSLMSPPSMVDTAVLKPEEVKQQGVILQNSPHPVKPMATEEKRSEGRSVLEKLKSTISPGRSSQVLEQETNRKKCLTEGAGSYYHLTHSQLVALLLQREAELQQQKTEFGRQKVLLAKREAELRRLKPQVRDLEDYIDTLLVRIMEQKPTLLQVRSRIK</sequence>
<dbReference type="SMART" id="SM00239">
    <property type="entry name" value="C2"/>
    <property type="match status" value="1"/>
</dbReference>
<dbReference type="PROSITE" id="PS50004">
    <property type="entry name" value="C2"/>
    <property type="match status" value="1"/>
</dbReference>
<feature type="compositionally biased region" description="Low complexity" evidence="6">
    <location>
        <begin position="488"/>
        <end position="516"/>
    </location>
</feature>
<accession>A0A3P8WCX8</accession>
<feature type="region of interest" description="Disordered" evidence="6">
    <location>
        <begin position="236"/>
        <end position="309"/>
    </location>
</feature>
<feature type="compositionally biased region" description="Polar residues" evidence="6">
    <location>
        <begin position="551"/>
        <end position="560"/>
    </location>
</feature>
<evidence type="ECO:0000313" key="9">
    <source>
        <dbReference type="Ensembl" id="ENSCSEP00000024544.1"/>
    </source>
</evidence>
<keyword evidence="10" id="KW-1185">Reference proteome</keyword>
<dbReference type="Ensembl" id="ENSCSET00000024875.1">
    <property type="protein sequence ID" value="ENSCSEP00000024544.1"/>
    <property type="gene ID" value="ENSCSEG00000015684.1"/>
</dbReference>
<evidence type="ECO:0000256" key="6">
    <source>
        <dbReference type="SAM" id="MobiDB-lite"/>
    </source>
</evidence>
<evidence type="ECO:0000259" key="8">
    <source>
        <dbReference type="PROSITE" id="PS51511"/>
    </source>
</evidence>
<dbReference type="Proteomes" id="UP000265120">
    <property type="component" value="Chromosome 1"/>
</dbReference>
<feature type="region of interest" description="Disordered" evidence="6">
    <location>
        <begin position="936"/>
        <end position="961"/>
    </location>
</feature>
<dbReference type="GO" id="GO:0031267">
    <property type="term" value="F:small GTPase binding"/>
    <property type="evidence" value="ECO:0007669"/>
    <property type="project" value="InterPro"/>
</dbReference>
<keyword evidence="2" id="KW-0813">Transport</keyword>
<dbReference type="InterPro" id="IPR019018">
    <property type="entry name" value="Rab-bd_FIP-RBD"/>
</dbReference>
<evidence type="ECO:0000256" key="3">
    <source>
        <dbReference type="ARBA" id="ARBA00022553"/>
    </source>
</evidence>
<dbReference type="Gene3D" id="2.60.40.150">
    <property type="entry name" value="C2 domain"/>
    <property type="match status" value="1"/>
</dbReference>
<dbReference type="GO" id="GO:0015031">
    <property type="term" value="P:protein transport"/>
    <property type="evidence" value="ECO:0007669"/>
    <property type="project" value="UniProtKB-KW"/>
</dbReference>
<protein>
    <submittedName>
        <fullName evidence="9">RAB11 family interacting protein 5</fullName>
    </submittedName>
</protein>
<dbReference type="OrthoDB" id="8956628at2759"/>
<dbReference type="PANTHER" id="PTHR15746">
    <property type="entry name" value="RAB11-RELATED"/>
    <property type="match status" value="1"/>
</dbReference>
<dbReference type="GeneTree" id="ENSGT00940000158783"/>
<evidence type="ECO:0000256" key="5">
    <source>
        <dbReference type="ARBA" id="ARBA00022927"/>
    </source>
</evidence>
<proteinExistence type="predicted"/>
<evidence type="ECO:0000313" key="10">
    <source>
        <dbReference type="Proteomes" id="UP000265120"/>
    </source>
</evidence>
<dbReference type="Gene3D" id="1.20.5.2440">
    <property type="match status" value="2"/>
</dbReference>
<keyword evidence="4" id="KW-0967">Endosome</keyword>
<feature type="compositionally biased region" description="Polar residues" evidence="6">
    <location>
        <begin position="724"/>
        <end position="742"/>
    </location>
</feature>
<feature type="region of interest" description="Disordered" evidence="6">
    <location>
        <begin position="365"/>
        <end position="389"/>
    </location>
</feature>
<dbReference type="Pfam" id="PF00168">
    <property type="entry name" value="C2"/>
    <property type="match status" value="1"/>
</dbReference>
<dbReference type="InterPro" id="IPR037245">
    <property type="entry name" value="FIP-RBD_C_sf"/>
</dbReference>
<feature type="compositionally biased region" description="Low complexity" evidence="6">
    <location>
        <begin position="426"/>
        <end position="435"/>
    </location>
</feature>
<dbReference type="GO" id="GO:0045055">
    <property type="term" value="P:regulated exocytosis"/>
    <property type="evidence" value="ECO:0007669"/>
    <property type="project" value="TreeGrafter"/>
</dbReference>
<feature type="compositionally biased region" description="Basic and acidic residues" evidence="6">
    <location>
        <begin position="465"/>
        <end position="480"/>
    </location>
</feature>
<dbReference type="InterPro" id="IPR037789">
    <property type="entry name" value="FIP_classI"/>
</dbReference>
<dbReference type="InParanoid" id="A0A3P8WCX8"/>
<dbReference type="STRING" id="244447.ENSCSEP00000024544"/>
<dbReference type="GO" id="GO:0005739">
    <property type="term" value="C:mitochondrion"/>
    <property type="evidence" value="ECO:0007669"/>
    <property type="project" value="TreeGrafter"/>
</dbReference>
<dbReference type="GO" id="GO:0055037">
    <property type="term" value="C:recycling endosome"/>
    <property type="evidence" value="ECO:0007669"/>
    <property type="project" value="UniProtKB-SubCell"/>
</dbReference>
<feature type="compositionally biased region" description="Polar residues" evidence="6">
    <location>
        <begin position="295"/>
        <end position="308"/>
    </location>
</feature>
<dbReference type="AlphaFoldDB" id="A0A3P8WCX8"/>
<feature type="region of interest" description="Disordered" evidence="6">
    <location>
        <begin position="722"/>
        <end position="756"/>
    </location>
</feature>
<feature type="compositionally biased region" description="Low complexity" evidence="6">
    <location>
        <begin position="744"/>
        <end position="755"/>
    </location>
</feature>
<dbReference type="FunFam" id="2.60.40.150:FF:000070">
    <property type="entry name" value="rab11 family-interacting protein 2 isoform X1"/>
    <property type="match status" value="1"/>
</dbReference>
<feature type="compositionally biased region" description="Low complexity" evidence="6">
    <location>
        <begin position="245"/>
        <end position="292"/>
    </location>
</feature>
<dbReference type="SUPFAM" id="SSF49562">
    <property type="entry name" value="C2 domain (Calcium/lipid-binding domain, CaLB)"/>
    <property type="match status" value="1"/>
</dbReference>
<evidence type="ECO:0000256" key="2">
    <source>
        <dbReference type="ARBA" id="ARBA00022448"/>
    </source>
</evidence>
<dbReference type="GO" id="GO:0005769">
    <property type="term" value="C:early endosome"/>
    <property type="evidence" value="ECO:0007669"/>
    <property type="project" value="TreeGrafter"/>
</dbReference>
<feature type="region of interest" description="Disordered" evidence="6">
    <location>
        <begin position="175"/>
        <end position="224"/>
    </location>
</feature>
<feature type="compositionally biased region" description="Acidic residues" evidence="6">
    <location>
        <begin position="212"/>
        <end position="222"/>
    </location>
</feature>
<evidence type="ECO:0000256" key="1">
    <source>
        <dbReference type="ARBA" id="ARBA00004172"/>
    </source>
</evidence>
<evidence type="ECO:0000256" key="4">
    <source>
        <dbReference type="ARBA" id="ARBA00022753"/>
    </source>
</evidence>
<feature type="region of interest" description="Disordered" evidence="6">
    <location>
        <begin position="405"/>
        <end position="571"/>
    </location>
</feature>
<feature type="domain" description="C2" evidence="7">
    <location>
        <begin position="1"/>
        <end position="126"/>
    </location>
</feature>
<feature type="compositionally biased region" description="Polar residues" evidence="6">
    <location>
        <begin position="365"/>
        <end position="377"/>
    </location>
</feature>
<keyword evidence="3" id="KW-0597">Phosphoprotein</keyword>
<dbReference type="Pfam" id="PF09457">
    <property type="entry name" value="RBD-FIP"/>
    <property type="match status" value="1"/>
</dbReference>
<dbReference type="GeneID" id="103383284"/>
<evidence type="ECO:0000259" key="7">
    <source>
        <dbReference type="PROSITE" id="PS50004"/>
    </source>
</evidence>
<keyword evidence="5" id="KW-0653">Protein transport</keyword>
<feature type="domain" description="FIP-RBD" evidence="8">
    <location>
        <begin position="1197"/>
        <end position="1259"/>
    </location>
</feature>
<dbReference type="GO" id="GO:0030141">
    <property type="term" value="C:secretory granule"/>
    <property type="evidence" value="ECO:0007669"/>
    <property type="project" value="TreeGrafter"/>
</dbReference>
<dbReference type="RefSeq" id="XP_008314535.1">
    <property type="nucleotide sequence ID" value="XM_008316313.2"/>
</dbReference>
<dbReference type="SUPFAM" id="SSF144270">
    <property type="entry name" value="Eferin C-derminal domain-like"/>
    <property type="match status" value="1"/>
</dbReference>
<comment type="subcellular location">
    <subcellularLocation>
        <location evidence="1">Recycling endosome</location>
    </subcellularLocation>
</comment>
<dbReference type="KEGG" id="csem:103383258"/>
<reference evidence="9 10" key="1">
    <citation type="journal article" date="2014" name="Nat. Genet.">
        <title>Whole-genome sequence of a flatfish provides insights into ZW sex chromosome evolution and adaptation to a benthic lifestyle.</title>
        <authorList>
            <person name="Chen S."/>
            <person name="Zhang G."/>
            <person name="Shao C."/>
            <person name="Huang Q."/>
            <person name="Liu G."/>
            <person name="Zhang P."/>
            <person name="Song W."/>
            <person name="An N."/>
            <person name="Chalopin D."/>
            <person name="Volff J.N."/>
            <person name="Hong Y."/>
            <person name="Li Q."/>
            <person name="Sha Z."/>
            <person name="Zhou H."/>
            <person name="Xie M."/>
            <person name="Yu Q."/>
            <person name="Liu Y."/>
            <person name="Xiang H."/>
            <person name="Wang N."/>
            <person name="Wu K."/>
            <person name="Yang C."/>
            <person name="Zhou Q."/>
            <person name="Liao X."/>
            <person name="Yang L."/>
            <person name="Hu Q."/>
            <person name="Zhang J."/>
            <person name="Meng L."/>
            <person name="Jin L."/>
            <person name="Tian Y."/>
            <person name="Lian J."/>
            <person name="Yang J."/>
            <person name="Miao G."/>
            <person name="Liu S."/>
            <person name="Liang Z."/>
            <person name="Yan F."/>
            <person name="Li Y."/>
            <person name="Sun B."/>
            <person name="Zhang H."/>
            <person name="Zhang J."/>
            <person name="Zhu Y."/>
            <person name="Du M."/>
            <person name="Zhao Y."/>
            <person name="Schartl M."/>
            <person name="Tang Q."/>
            <person name="Wang J."/>
        </authorList>
    </citation>
    <scope>NUCLEOTIDE SEQUENCE</scope>
</reference>
<feature type="compositionally biased region" description="Low complexity" evidence="6">
    <location>
        <begin position="534"/>
        <end position="547"/>
    </location>
</feature>
<organism evidence="9 10">
    <name type="scientific">Cynoglossus semilaevis</name>
    <name type="common">Tongue sole</name>
    <dbReference type="NCBI Taxonomy" id="244447"/>
    <lineage>
        <taxon>Eukaryota</taxon>
        <taxon>Metazoa</taxon>
        <taxon>Chordata</taxon>
        <taxon>Craniata</taxon>
        <taxon>Vertebrata</taxon>
        <taxon>Euteleostomi</taxon>
        <taxon>Actinopterygii</taxon>
        <taxon>Neopterygii</taxon>
        <taxon>Teleostei</taxon>
        <taxon>Neoteleostei</taxon>
        <taxon>Acanthomorphata</taxon>
        <taxon>Carangaria</taxon>
        <taxon>Pleuronectiformes</taxon>
        <taxon>Pleuronectoidei</taxon>
        <taxon>Cynoglossidae</taxon>
        <taxon>Cynoglossinae</taxon>
        <taxon>Cynoglossus</taxon>
    </lineage>
</organism>
<reference evidence="9" key="3">
    <citation type="submission" date="2025-09" db="UniProtKB">
        <authorList>
            <consortium name="Ensembl"/>
        </authorList>
    </citation>
    <scope>IDENTIFICATION</scope>
</reference>
<dbReference type="InterPro" id="IPR000008">
    <property type="entry name" value="C2_dom"/>
</dbReference>
<dbReference type="GO" id="GO:0045335">
    <property type="term" value="C:phagocytic vesicle"/>
    <property type="evidence" value="ECO:0007669"/>
    <property type="project" value="TreeGrafter"/>
</dbReference>
<name>A0A3P8WCX8_CYNSE</name>